<dbReference type="PANTHER" id="PTHR46511:SF1">
    <property type="entry name" value="MORN REPEAT-CONTAINING PROTEIN 3"/>
    <property type="match status" value="1"/>
</dbReference>
<evidence type="ECO:0000313" key="7">
    <source>
        <dbReference type="RefSeq" id="XP_011307421.1"/>
    </source>
</evidence>
<comment type="subcellular location">
    <subcellularLocation>
        <location evidence="1">Cytoplasmic vesicle</location>
        <location evidence="1">Secretory vesicle</location>
        <location evidence="1">Acrosome</location>
    </subcellularLocation>
</comment>
<dbReference type="PANTHER" id="PTHR46511">
    <property type="entry name" value="MORN REPEAT-CONTAINING PROTEIN 3"/>
    <property type="match status" value="1"/>
</dbReference>
<dbReference type="Proteomes" id="UP000694866">
    <property type="component" value="Unplaced"/>
</dbReference>
<dbReference type="GeneID" id="105269113"/>
<name>A0A9R1U3A0_9HYME</name>
<dbReference type="InterPro" id="IPR003409">
    <property type="entry name" value="MORN"/>
</dbReference>
<dbReference type="Gene3D" id="2.20.110.10">
    <property type="entry name" value="Histone H3 K4-specific methyltransferase SET7/9 N-terminal domain"/>
    <property type="match status" value="1"/>
</dbReference>
<evidence type="ECO:0000256" key="5">
    <source>
        <dbReference type="ARBA" id="ARBA00045851"/>
    </source>
</evidence>
<proteinExistence type="predicted"/>
<evidence type="ECO:0000256" key="1">
    <source>
        <dbReference type="ARBA" id="ARBA00004218"/>
    </source>
</evidence>
<comment type="function">
    <text evidence="5">Assembles a suppression complex (suppresome) by tethering SIRT1 and MDM2 to regulate composite modifications of p53/TP53. Confers both deacetylation-mediated functional inactivation, by SIRT1, and ubiquitination-dependent degradation, by MDM2, of p53/TP53, promoting a proliferative and cell survival behaviors. May play a role in the regulation of spermatogenesis.</text>
</comment>
<dbReference type="SUPFAM" id="SSF82185">
    <property type="entry name" value="Histone H3 K4-specific methyltransferase SET7/9 N-terminal domain"/>
    <property type="match status" value="2"/>
</dbReference>
<evidence type="ECO:0000313" key="6">
    <source>
        <dbReference type="Proteomes" id="UP000694866"/>
    </source>
</evidence>
<dbReference type="SMART" id="SM00698">
    <property type="entry name" value="MORN"/>
    <property type="match status" value="4"/>
</dbReference>
<dbReference type="InterPro" id="IPR052472">
    <property type="entry name" value="MORN3"/>
</dbReference>
<reference evidence="7" key="1">
    <citation type="submission" date="2025-08" db="UniProtKB">
        <authorList>
            <consortium name="RefSeq"/>
        </authorList>
    </citation>
    <scope>IDENTIFICATION</scope>
    <source>
        <strain evidence="7">USDA-PBARC FA_bdor</strain>
        <tissue evidence="7">Whole organism</tissue>
    </source>
</reference>
<protein>
    <recommendedName>
        <fullName evidence="4">MORN repeat-containing protein 3</fullName>
    </recommendedName>
</protein>
<dbReference type="OrthoDB" id="270720at2759"/>
<dbReference type="GO" id="GO:0001669">
    <property type="term" value="C:acrosomal vesicle"/>
    <property type="evidence" value="ECO:0007669"/>
    <property type="project" value="UniProtKB-SubCell"/>
</dbReference>
<evidence type="ECO:0000256" key="4">
    <source>
        <dbReference type="ARBA" id="ARBA00039854"/>
    </source>
</evidence>
<keyword evidence="6" id="KW-1185">Reference proteome</keyword>
<evidence type="ECO:0000256" key="2">
    <source>
        <dbReference type="ARBA" id="ARBA00022737"/>
    </source>
</evidence>
<dbReference type="AlphaFoldDB" id="A0A9R1U3A0"/>
<dbReference type="RefSeq" id="XP_011307421.1">
    <property type="nucleotide sequence ID" value="XM_011309119.1"/>
</dbReference>
<accession>A0A9R1U3A0</accession>
<organism evidence="6 7">
    <name type="scientific">Fopius arisanus</name>
    <dbReference type="NCBI Taxonomy" id="64838"/>
    <lineage>
        <taxon>Eukaryota</taxon>
        <taxon>Metazoa</taxon>
        <taxon>Ecdysozoa</taxon>
        <taxon>Arthropoda</taxon>
        <taxon>Hexapoda</taxon>
        <taxon>Insecta</taxon>
        <taxon>Pterygota</taxon>
        <taxon>Neoptera</taxon>
        <taxon>Endopterygota</taxon>
        <taxon>Hymenoptera</taxon>
        <taxon>Apocrita</taxon>
        <taxon>Ichneumonoidea</taxon>
        <taxon>Braconidae</taxon>
        <taxon>Opiinae</taxon>
        <taxon>Fopius</taxon>
    </lineage>
</organism>
<gene>
    <name evidence="7" type="primary">LOC105269113</name>
</gene>
<evidence type="ECO:0000256" key="3">
    <source>
        <dbReference type="ARBA" id="ARBA00023329"/>
    </source>
</evidence>
<sequence length="206" mass="24194">MALIGAHKILRYSHDWEKHSEEDFEWIKIERQNKKFEDFRWVYEGQVSDKKAQGFGVLSRVYKNGEMVKVYAGQWVVGKKEGFGAFWYTNGNFYEGDFCRGRRHGFGRLWSSDGNFYQGHWRDEHFDGPGILMQDNEADGNRYEGNFSRGKKEGFGKFYHLRRGLLQEGFWTNDICKKSTIKDISRDAAPEPTIYPIPELVIKIKI</sequence>
<dbReference type="Pfam" id="PF02493">
    <property type="entry name" value="MORN"/>
    <property type="match status" value="5"/>
</dbReference>
<keyword evidence="3" id="KW-0968">Cytoplasmic vesicle</keyword>
<dbReference type="KEGG" id="fas:105269113"/>
<keyword evidence="2" id="KW-0677">Repeat</keyword>